<dbReference type="PANTHER" id="PTHR19920">
    <property type="entry name" value="WD40 PROTEIN CIAO1"/>
    <property type="match status" value="1"/>
</dbReference>
<evidence type="ECO:0000256" key="2">
    <source>
        <dbReference type="ARBA" id="ARBA00022737"/>
    </source>
</evidence>
<sequence length="180" mass="20503">MEEIGKDSRYVTYGTKILASASYDNSVKLYKEDDDDWVCRDTLEGHESTVWSVDFDKSGQRLASCSDDKTVKIWREYEPGNEQGHENEVKCVAWAPSGNLLATCSRDKSVWVWEVDEEDEYECVSVVNSHTQDVKHVVWHPNQENISYPQLLSRTGAPVNPQPSRLCQRRTQRSDGEGTG</sequence>
<feature type="repeat" description="WD" evidence="3">
    <location>
        <begin position="82"/>
        <end position="123"/>
    </location>
</feature>
<dbReference type="EMBL" id="SCEB01215086">
    <property type="protein sequence ID" value="RXM31383.1"/>
    <property type="molecule type" value="Genomic_DNA"/>
</dbReference>
<organism evidence="5 6">
    <name type="scientific">Acipenser ruthenus</name>
    <name type="common">Sterlet sturgeon</name>
    <dbReference type="NCBI Taxonomy" id="7906"/>
    <lineage>
        <taxon>Eukaryota</taxon>
        <taxon>Metazoa</taxon>
        <taxon>Chordata</taxon>
        <taxon>Craniata</taxon>
        <taxon>Vertebrata</taxon>
        <taxon>Euteleostomi</taxon>
        <taxon>Actinopterygii</taxon>
        <taxon>Chondrostei</taxon>
        <taxon>Acipenseriformes</taxon>
        <taxon>Acipenseridae</taxon>
        <taxon>Acipenser</taxon>
    </lineage>
</organism>
<dbReference type="PROSITE" id="PS00678">
    <property type="entry name" value="WD_REPEATS_1"/>
    <property type="match status" value="1"/>
</dbReference>
<dbReference type="Pfam" id="PF00400">
    <property type="entry name" value="WD40"/>
    <property type="match status" value="2"/>
</dbReference>
<feature type="repeat" description="WD" evidence="3">
    <location>
        <begin position="43"/>
        <end position="74"/>
    </location>
</feature>
<dbReference type="PROSITE" id="PS50082">
    <property type="entry name" value="WD_REPEATS_2"/>
    <property type="match status" value="2"/>
</dbReference>
<dbReference type="InterPro" id="IPR015943">
    <property type="entry name" value="WD40/YVTN_repeat-like_dom_sf"/>
</dbReference>
<dbReference type="PANTHER" id="PTHR19920:SF0">
    <property type="entry name" value="CYTOSOLIC IRON-SULFUR PROTEIN ASSEMBLY PROTEIN CIAO1-RELATED"/>
    <property type="match status" value="1"/>
</dbReference>
<proteinExistence type="predicted"/>
<dbReference type="SMART" id="SM00320">
    <property type="entry name" value="WD40"/>
    <property type="match status" value="2"/>
</dbReference>
<accession>A0A444U846</accession>
<protein>
    <submittedName>
        <fullName evidence="5">Putative cytosolic iron-sulfur protein assembly protein CIAO1</fullName>
    </submittedName>
</protein>
<comment type="caution">
    <text evidence="5">The sequence shown here is derived from an EMBL/GenBank/DDBJ whole genome shotgun (WGS) entry which is preliminary data.</text>
</comment>
<gene>
    <name evidence="5" type="ORF">EOD39_16992</name>
</gene>
<dbReference type="GO" id="GO:0097361">
    <property type="term" value="C:cytosolic [4Fe-4S] assembly targeting complex"/>
    <property type="evidence" value="ECO:0007669"/>
    <property type="project" value="TreeGrafter"/>
</dbReference>
<keyword evidence="1 3" id="KW-0853">WD repeat</keyword>
<dbReference type="InterPro" id="IPR036322">
    <property type="entry name" value="WD40_repeat_dom_sf"/>
</dbReference>
<evidence type="ECO:0000313" key="5">
    <source>
        <dbReference type="EMBL" id="RXM31383.1"/>
    </source>
</evidence>
<name>A0A444U846_ACIRT</name>
<dbReference type="SUPFAM" id="SSF50978">
    <property type="entry name" value="WD40 repeat-like"/>
    <property type="match status" value="1"/>
</dbReference>
<dbReference type="GO" id="GO:0016226">
    <property type="term" value="P:iron-sulfur cluster assembly"/>
    <property type="evidence" value="ECO:0007669"/>
    <property type="project" value="TreeGrafter"/>
</dbReference>
<evidence type="ECO:0000256" key="1">
    <source>
        <dbReference type="ARBA" id="ARBA00022574"/>
    </source>
</evidence>
<keyword evidence="6" id="KW-1185">Reference proteome</keyword>
<dbReference type="Proteomes" id="UP000289886">
    <property type="component" value="Unassembled WGS sequence"/>
</dbReference>
<dbReference type="InterPro" id="IPR001680">
    <property type="entry name" value="WD40_rpt"/>
</dbReference>
<evidence type="ECO:0000256" key="4">
    <source>
        <dbReference type="SAM" id="MobiDB-lite"/>
    </source>
</evidence>
<keyword evidence="2" id="KW-0677">Repeat</keyword>
<feature type="region of interest" description="Disordered" evidence="4">
    <location>
        <begin position="153"/>
        <end position="180"/>
    </location>
</feature>
<dbReference type="Gene3D" id="2.130.10.10">
    <property type="entry name" value="YVTN repeat-like/Quinoprotein amine dehydrogenase"/>
    <property type="match status" value="2"/>
</dbReference>
<reference evidence="5 6" key="1">
    <citation type="submission" date="2019-01" db="EMBL/GenBank/DDBJ databases">
        <title>Draft Genome and Complete Hox-Cluster Characterization of the Sterlet Sturgeon (Acipenser ruthenus).</title>
        <authorList>
            <person name="Wei Q."/>
        </authorList>
    </citation>
    <scope>NUCLEOTIDE SEQUENCE [LARGE SCALE GENOMIC DNA]</scope>
    <source>
        <strain evidence="5">WHYD16114868_AA</strain>
        <tissue evidence="5">Blood</tissue>
    </source>
</reference>
<dbReference type="AlphaFoldDB" id="A0A444U846"/>
<dbReference type="PROSITE" id="PS50294">
    <property type="entry name" value="WD_REPEATS_REGION"/>
    <property type="match status" value="2"/>
</dbReference>
<evidence type="ECO:0000256" key="3">
    <source>
        <dbReference type="PROSITE-ProRule" id="PRU00221"/>
    </source>
</evidence>
<dbReference type="InterPro" id="IPR019775">
    <property type="entry name" value="WD40_repeat_CS"/>
</dbReference>
<evidence type="ECO:0000313" key="6">
    <source>
        <dbReference type="Proteomes" id="UP000289886"/>
    </source>
</evidence>